<evidence type="ECO:0000313" key="2">
    <source>
        <dbReference type="EMBL" id="TGO03170.1"/>
    </source>
</evidence>
<keyword evidence="3" id="KW-1185">Reference proteome</keyword>
<dbReference type="InterPro" id="IPR000653">
    <property type="entry name" value="DegT/StrS_aminotransferase"/>
</dbReference>
<name>A0A4E0QUB2_9GAMM</name>
<dbReference type="InterPro" id="IPR015421">
    <property type="entry name" value="PyrdxlP-dep_Trfase_major"/>
</dbReference>
<reference evidence="2 3" key="1">
    <citation type="journal article" date="2016" name="Front. Microbiol.">
        <title>Single-Cell (Meta-)Genomics of a Dimorphic Candidatus Thiomargarita nelsonii Reveals Genomic Plasticity.</title>
        <authorList>
            <person name="Flood B.E."/>
            <person name="Fliss P."/>
            <person name="Jones D.S."/>
            <person name="Dick G.J."/>
            <person name="Jain S."/>
            <person name="Kaster A.K."/>
            <person name="Winkel M."/>
            <person name="Mussmann M."/>
            <person name="Bailey J."/>
        </authorList>
    </citation>
    <scope>NUCLEOTIDE SEQUENCE [LARGE SCALE GENOMIC DNA]</scope>
    <source>
        <strain evidence="2">Hydrate Ridge</strain>
    </source>
</reference>
<dbReference type="Proteomes" id="UP000030428">
    <property type="component" value="Unassembled WGS sequence"/>
</dbReference>
<accession>A0A4E0QUB2</accession>
<evidence type="ECO:0008006" key="4">
    <source>
        <dbReference type="Google" id="ProtNLM"/>
    </source>
</evidence>
<evidence type="ECO:0000256" key="1">
    <source>
        <dbReference type="ARBA" id="ARBA00022898"/>
    </source>
</evidence>
<evidence type="ECO:0000313" key="3">
    <source>
        <dbReference type="Proteomes" id="UP000030428"/>
    </source>
</evidence>
<protein>
    <recommendedName>
        <fullName evidence="4">TDP-4-oxo-6-deoxy-D-glucose transaminase</fullName>
    </recommendedName>
</protein>
<proteinExistence type="predicted"/>
<keyword evidence="1" id="KW-0663">Pyridoxal phosphate</keyword>
<dbReference type="InterPro" id="IPR015424">
    <property type="entry name" value="PyrdxlP-dep_Trfase"/>
</dbReference>
<dbReference type="AlphaFoldDB" id="A0A4E0QUB2"/>
<organism evidence="2 3">
    <name type="scientific">Candidatus Thiomargarita nelsonii</name>
    <dbReference type="NCBI Taxonomy" id="1003181"/>
    <lineage>
        <taxon>Bacteria</taxon>
        <taxon>Pseudomonadati</taxon>
        <taxon>Pseudomonadota</taxon>
        <taxon>Gammaproteobacteria</taxon>
        <taxon>Thiotrichales</taxon>
        <taxon>Thiotrichaceae</taxon>
        <taxon>Thiomargarita</taxon>
    </lineage>
</organism>
<dbReference type="Pfam" id="PF01041">
    <property type="entry name" value="DegT_DnrJ_EryC1"/>
    <property type="match status" value="1"/>
</dbReference>
<comment type="caution">
    <text evidence="2">The sequence shown here is derived from an EMBL/GenBank/DDBJ whole genome shotgun (WGS) entry which is preliminary data.</text>
</comment>
<dbReference type="SUPFAM" id="SSF53383">
    <property type="entry name" value="PLP-dependent transferases"/>
    <property type="match status" value="1"/>
</dbReference>
<sequence length="136" mass="15482">MAAILCDIQPGDEVILPSFTYVSTANAFVLRGAVLVFIDIRADTLDGYLSYWANSNRRVLTTVPEDRLLIVKTHEITQSMDQIAAFLEIPRESLEVAQSHSYRGLKKHGFLSKIDRDFLEEKVNTHCREIMGKYFS</sequence>
<dbReference type="EMBL" id="JSZA02000035">
    <property type="protein sequence ID" value="TGO03170.1"/>
    <property type="molecule type" value="Genomic_DNA"/>
</dbReference>
<gene>
    <name evidence="2" type="ORF">PN36_11350</name>
</gene>
<dbReference type="Gene3D" id="3.40.640.10">
    <property type="entry name" value="Type I PLP-dependent aspartate aminotransferase-like (Major domain)"/>
    <property type="match status" value="1"/>
</dbReference>